<dbReference type="EMBL" id="BAZW01000007">
    <property type="protein sequence ID" value="GAO29261.1"/>
    <property type="molecule type" value="Genomic_DNA"/>
</dbReference>
<dbReference type="Proteomes" id="UP000032900">
    <property type="component" value="Unassembled WGS sequence"/>
</dbReference>
<name>A0A0E9LVV1_9BACT</name>
<organism evidence="1 2">
    <name type="scientific">Geofilum rubicundum JCM 15548</name>
    <dbReference type="NCBI Taxonomy" id="1236989"/>
    <lineage>
        <taxon>Bacteria</taxon>
        <taxon>Pseudomonadati</taxon>
        <taxon>Bacteroidota</taxon>
        <taxon>Bacteroidia</taxon>
        <taxon>Marinilabiliales</taxon>
        <taxon>Marinilabiliaceae</taxon>
        <taxon>Geofilum</taxon>
    </lineage>
</organism>
<dbReference type="InterPro" id="IPR027417">
    <property type="entry name" value="P-loop_NTPase"/>
</dbReference>
<dbReference type="InterPro" id="IPR031322">
    <property type="entry name" value="Shikimate/glucono_kinase"/>
</dbReference>
<comment type="caution">
    <text evidence="1">The sequence shown here is derived from an EMBL/GenBank/DDBJ whole genome shotgun (WGS) entry which is preliminary data.</text>
</comment>
<dbReference type="GO" id="GO:0016301">
    <property type="term" value="F:kinase activity"/>
    <property type="evidence" value="ECO:0007669"/>
    <property type="project" value="UniProtKB-KW"/>
</dbReference>
<dbReference type="Gene3D" id="3.40.50.300">
    <property type="entry name" value="P-loop containing nucleotide triphosphate hydrolases"/>
    <property type="match status" value="1"/>
</dbReference>
<protein>
    <submittedName>
        <fullName evidence="1">Shikimate kinase I</fullName>
    </submittedName>
</protein>
<evidence type="ECO:0000313" key="2">
    <source>
        <dbReference type="Proteomes" id="UP000032900"/>
    </source>
</evidence>
<dbReference type="AlphaFoldDB" id="A0A0E9LVV1"/>
<gene>
    <name evidence="1" type="ORF">JCM15548_11429</name>
</gene>
<sequence>MEHEAVLEMTRLSRVIVSTGGGTPCFHKNMELMNQSGLTIYLKLDANILKDRLMPARKSRPLIADKSDSELLLFIQEKLAEREPFYNLSAVKADATTVGVAPYINIIEMYNQSNHPQS</sequence>
<keyword evidence="1" id="KW-0808">Transferase</keyword>
<dbReference type="Pfam" id="PF01202">
    <property type="entry name" value="SKI"/>
    <property type="match status" value="1"/>
</dbReference>
<dbReference type="STRING" id="1236989.JCM15548_11429"/>
<proteinExistence type="predicted"/>
<keyword evidence="1" id="KW-0418">Kinase</keyword>
<dbReference type="RefSeq" id="WP_262486906.1">
    <property type="nucleotide sequence ID" value="NZ_BAZW01000007.1"/>
</dbReference>
<accession>A0A0E9LVV1</accession>
<keyword evidence="2" id="KW-1185">Reference proteome</keyword>
<reference evidence="1 2" key="1">
    <citation type="journal article" date="2015" name="Microbes Environ.">
        <title>Distribution and evolution of nitrogen fixation genes in the phylum bacteroidetes.</title>
        <authorList>
            <person name="Inoue J."/>
            <person name="Oshima K."/>
            <person name="Suda W."/>
            <person name="Sakamoto M."/>
            <person name="Iino T."/>
            <person name="Noda S."/>
            <person name="Hongoh Y."/>
            <person name="Hattori M."/>
            <person name="Ohkuma M."/>
        </authorList>
    </citation>
    <scope>NUCLEOTIDE SEQUENCE [LARGE SCALE GENOMIC DNA]</scope>
    <source>
        <strain evidence="1">JCM 15548</strain>
    </source>
</reference>
<evidence type="ECO:0000313" key="1">
    <source>
        <dbReference type="EMBL" id="GAO29261.1"/>
    </source>
</evidence>